<gene>
    <name evidence="2" type="ORF">MIMGU_mgv1a0235732mg</name>
</gene>
<accession>A0A022QF27</accession>
<organism evidence="2 3">
    <name type="scientific">Erythranthe guttata</name>
    <name type="common">Yellow monkey flower</name>
    <name type="synonym">Mimulus guttatus</name>
    <dbReference type="NCBI Taxonomy" id="4155"/>
    <lineage>
        <taxon>Eukaryota</taxon>
        <taxon>Viridiplantae</taxon>
        <taxon>Streptophyta</taxon>
        <taxon>Embryophyta</taxon>
        <taxon>Tracheophyta</taxon>
        <taxon>Spermatophyta</taxon>
        <taxon>Magnoliopsida</taxon>
        <taxon>eudicotyledons</taxon>
        <taxon>Gunneridae</taxon>
        <taxon>Pentapetalae</taxon>
        <taxon>asterids</taxon>
        <taxon>lamiids</taxon>
        <taxon>Lamiales</taxon>
        <taxon>Phrymaceae</taxon>
        <taxon>Erythranthe</taxon>
    </lineage>
</organism>
<evidence type="ECO:0000313" key="3">
    <source>
        <dbReference type="Proteomes" id="UP000030748"/>
    </source>
</evidence>
<protein>
    <submittedName>
        <fullName evidence="2">Uncharacterized protein</fullName>
    </submittedName>
</protein>
<feature type="region of interest" description="Disordered" evidence="1">
    <location>
        <begin position="1"/>
        <end position="20"/>
    </location>
</feature>
<sequence>MSIITKWSNKHKKNFPPSPRKLPIIGNLHQVVGLLPHR</sequence>
<proteinExistence type="predicted"/>
<evidence type="ECO:0000313" key="2">
    <source>
        <dbReference type="EMBL" id="EYU26214.1"/>
    </source>
</evidence>
<name>A0A022QF27_ERYGU</name>
<reference evidence="2 3" key="1">
    <citation type="journal article" date="2013" name="Proc. Natl. Acad. Sci. U.S.A.">
        <title>Fine-scale variation in meiotic recombination in Mimulus inferred from population shotgun sequencing.</title>
        <authorList>
            <person name="Hellsten U."/>
            <person name="Wright K.M."/>
            <person name="Jenkins J."/>
            <person name="Shu S."/>
            <person name="Yuan Y."/>
            <person name="Wessler S.R."/>
            <person name="Schmutz J."/>
            <person name="Willis J.H."/>
            <person name="Rokhsar D.S."/>
        </authorList>
    </citation>
    <scope>NUCLEOTIDE SEQUENCE [LARGE SCALE GENOMIC DNA]</scope>
    <source>
        <strain evidence="3">cv. DUN x IM62</strain>
    </source>
</reference>
<evidence type="ECO:0000256" key="1">
    <source>
        <dbReference type="SAM" id="MobiDB-lite"/>
    </source>
</evidence>
<keyword evidence="3" id="KW-1185">Reference proteome</keyword>
<dbReference type="EMBL" id="KI631709">
    <property type="protein sequence ID" value="EYU26214.1"/>
    <property type="molecule type" value="Genomic_DNA"/>
</dbReference>
<dbReference type="AlphaFoldDB" id="A0A022QF27"/>
<feature type="non-terminal residue" evidence="2">
    <location>
        <position position="38"/>
    </location>
</feature>
<dbReference type="Proteomes" id="UP000030748">
    <property type="component" value="Unassembled WGS sequence"/>
</dbReference>